<dbReference type="AlphaFoldDB" id="A0A381RT72"/>
<dbReference type="SUPFAM" id="SSF54909">
    <property type="entry name" value="Dimeric alpha+beta barrel"/>
    <property type="match status" value="1"/>
</dbReference>
<name>A0A381RT72_9ZZZZ</name>
<sequence length="96" mass="10850">MVCVLATLQVKEEKISEFEKIFIELSDQVRSNEEGNIFYQVAKDREQENTYVVLEHYNDQDSVDAHGKSDHFRAAGAKIGACLDGAPIIKYLDSVK</sequence>
<dbReference type="GO" id="GO:0003824">
    <property type="term" value="F:catalytic activity"/>
    <property type="evidence" value="ECO:0007669"/>
    <property type="project" value="TreeGrafter"/>
</dbReference>
<proteinExistence type="predicted"/>
<dbReference type="Pfam" id="PF03992">
    <property type="entry name" value="ABM"/>
    <property type="match status" value="1"/>
</dbReference>
<feature type="domain" description="ABM" evidence="1">
    <location>
        <begin position="2"/>
        <end position="91"/>
    </location>
</feature>
<dbReference type="InterPro" id="IPR011008">
    <property type="entry name" value="Dimeric_a/b-barrel"/>
</dbReference>
<reference evidence="2" key="1">
    <citation type="submission" date="2018-05" db="EMBL/GenBank/DDBJ databases">
        <authorList>
            <person name="Lanie J.A."/>
            <person name="Ng W.-L."/>
            <person name="Kazmierczak K.M."/>
            <person name="Andrzejewski T.M."/>
            <person name="Davidsen T.M."/>
            <person name="Wayne K.J."/>
            <person name="Tettelin H."/>
            <person name="Glass J.I."/>
            <person name="Rusch D."/>
            <person name="Podicherti R."/>
            <person name="Tsui H.-C.T."/>
            <person name="Winkler M.E."/>
        </authorList>
    </citation>
    <scope>NUCLEOTIDE SEQUENCE</scope>
</reference>
<accession>A0A381RT72</accession>
<dbReference type="PANTHER" id="PTHR33336">
    <property type="entry name" value="QUINOL MONOOXYGENASE YGIN-RELATED"/>
    <property type="match status" value="1"/>
</dbReference>
<dbReference type="EMBL" id="UINC01002291">
    <property type="protein sequence ID" value="SUZ95072.1"/>
    <property type="molecule type" value="Genomic_DNA"/>
</dbReference>
<dbReference type="Gene3D" id="3.30.70.100">
    <property type="match status" value="1"/>
</dbReference>
<organism evidence="2">
    <name type="scientific">marine metagenome</name>
    <dbReference type="NCBI Taxonomy" id="408172"/>
    <lineage>
        <taxon>unclassified sequences</taxon>
        <taxon>metagenomes</taxon>
        <taxon>ecological metagenomes</taxon>
    </lineage>
</organism>
<protein>
    <recommendedName>
        <fullName evidence="1">ABM domain-containing protein</fullName>
    </recommendedName>
</protein>
<evidence type="ECO:0000313" key="2">
    <source>
        <dbReference type="EMBL" id="SUZ95072.1"/>
    </source>
</evidence>
<gene>
    <name evidence="2" type="ORF">METZ01_LOCUS47926</name>
</gene>
<dbReference type="InterPro" id="IPR007138">
    <property type="entry name" value="ABM_dom"/>
</dbReference>
<dbReference type="PANTHER" id="PTHR33336:SF15">
    <property type="entry name" value="ABM DOMAIN-CONTAINING PROTEIN"/>
    <property type="match status" value="1"/>
</dbReference>
<dbReference type="PROSITE" id="PS51725">
    <property type="entry name" value="ABM"/>
    <property type="match status" value="1"/>
</dbReference>
<dbReference type="InterPro" id="IPR050744">
    <property type="entry name" value="AI-2_Isomerase_LsrG"/>
</dbReference>
<evidence type="ECO:0000259" key="1">
    <source>
        <dbReference type="PROSITE" id="PS51725"/>
    </source>
</evidence>